<dbReference type="InterPro" id="IPR036709">
    <property type="entry name" value="Autotransporte_beta_dom_sf"/>
</dbReference>
<evidence type="ECO:0000313" key="2">
    <source>
        <dbReference type="EMBL" id="QNH62031.1"/>
    </source>
</evidence>
<keyword evidence="1" id="KW-0732">Signal</keyword>
<dbReference type="RefSeq" id="WP_185887949.1">
    <property type="nucleotide sequence ID" value="NZ_CP060202.1"/>
</dbReference>
<sequence>MKKILLVGLGCTLATAAMAQTEKGARFIGANVGDLSYSRGKQNFGNSRFSVSLYPSVGVFVANNFLLGANLELGYSSVKSGNLSGDYSTRVLQYGVSPFARYYLPGASAHRFFGQVSAGVLGQTAWYPNYYDGARQSSTNFAGRFGVAVGYNYFLTPGAALEVVAGYGHNSSRNAFSSGALDVRAGFSIFLPSKSTAAAPTE</sequence>
<dbReference type="EMBL" id="CP060202">
    <property type="protein sequence ID" value="QNH62031.1"/>
    <property type="molecule type" value="Genomic_DNA"/>
</dbReference>
<protein>
    <recommendedName>
        <fullName evidence="4">Outer membrane beta-barrel protein</fullName>
    </recommendedName>
</protein>
<dbReference type="Proteomes" id="UP000515489">
    <property type="component" value="Chromosome"/>
</dbReference>
<evidence type="ECO:0000256" key="1">
    <source>
        <dbReference type="SAM" id="SignalP"/>
    </source>
</evidence>
<dbReference type="SUPFAM" id="SSF103515">
    <property type="entry name" value="Autotransporter"/>
    <property type="match status" value="1"/>
</dbReference>
<reference evidence="2 3" key="1">
    <citation type="submission" date="2020-08" db="EMBL/GenBank/DDBJ databases">
        <title>Hymenobacter sp. S2-20-2 genome sequencing.</title>
        <authorList>
            <person name="Jin L."/>
        </authorList>
    </citation>
    <scope>NUCLEOTIDE SEQUENCE [LARGE SCALE GENOMIC DNA]</scope>
    <source>
        <strain evidence="2 3">S2-20-2</strain>
    </source>
</reference>
<evidence type="ECO:0008006" key="4">
    <source>
        <dbReference type="Google" id="ProtNLM"/>
    </source>
</evidence>
<feature type="signal peptide" evidence="1">
    <location>
        <begin position="1"/>
        <end position="19"/>
    </location>
</feature>
<dbReference type="KEGG" id="hsk:H4317_18100"/>
<evidence type="ECO:0000313" key="3">
    <source>
        <dbReference type="Proteomes" id="UP000515489"/>
    </source>
</evidence>
<proteinExistence type="predicted"/>
<accession>A0A7G7W6N8</accession>
<gene>
    <name evidence="2" type="ORF">H4317_18100</name>
</gene>
<keyword evidence="3" id="KW-1185">Reference proteome</keyword>
<dbReference type="AlphaFoldDB" id="A0A7G7W6N8"/>
<feature type="chain" id="PRO_5028908816" description="Outer membrane beta-barrel protein" evidence="1">
    <location>
        <begin position="20"/>
        <end position="202"/>
    </location>
</feature>
<name>A0A7G7W6N8_9BACT</name>
<organism evidence="2 3">
    <name type="scientific">Hymenobacter sediminicola</name>
    <dbReference type="NCBI Taxonomy" id="2761579"/>
    <lineage>
        <taxon>Bacteria</taxon>
        <taxon>Pseudomonadati</taxon>
        <taxon>Bacteroidota</taxon>
        <taxon>Cytophagia</taxon>
        <taxon>Cytophagales</taxon>
        <taxon>Hymenobacteraceae</taxon>
        <taxon>Hymenobacter</taxon>
    </lineage>
</organism>